<dbReference type="RefSeq" id="WP_010730160.1">
    <property type="nucleotide sequence ID" value="NZ_CP075607.1"/>
</dbReference>
<proteinExistence type="predicted"/>
<sequence>MEKQDKPVKKQTIRQKIQRNWKRMIFGGTEKKEGVRTRRLYLVVVAVFFLYLLLSFLSS</sequence>
<feature type="transmembrane region" description="Helical" evidence="1">
    <location>
        <begin position="40"/>
        <end position="58"/>
    </location>
</feature>
<evidence type="ECO:0000313" key="2">
    <source>
        <dbReference type="EMBL" id="WEH24196.1"/>
    </source>
</evidence>
<dbReference type="Proteomes" id="UP001221642">
    <property type="component" value="Plasmid pCFSAN126951_02"/>
</dbReference>
<evidence type="ECO:0000256" key="1">
    <source>
        <dbReference type="SAM" id="Phobius"/>
    </source>
</evidence>
<geneLocation type="plasmid" evidence="2 3">
    <name>pCFSAN126951_02</name>
</geneLocation>
<organism evidence="2 3">
    <name type="scientific">Enterococcus faecalis</name>
    <name type="common">Streptococcus faecalis</name>
    <dbReference type="NCBI Taxonomy" id="1351"/>
    <lineage>
        <taxon>Bacteria</taxon>
        <taxon>Bacillati</taxon>
        <taxon>Bacillota</taxon>
        <taxon>Bacilli</taxon>
        <taxon>Lactobacillales</taxon>
        <taxon>Enterococcaceae</taxon>
        <taxon>Enterococcus</taxon>
    </lineage>
</organism>
<keyword evidence="2" id="KW-0614">Plasmid</keyword>
<name>A0ABD7XIX4_ENTFL</name>
<keyword evidence="1" id="KW-1133">Transmembrane helix</keyword>
<protein>
    <submittedName>
        <fullName evidence="2">Uncharacterized protein</fullName>
    </submittedName>
</protein>
<accession>A0ABD7XIX4</accession>
<evidence type="ECO:0000313" key="3">
    <source>
        <dbReference type="Proteomes" id="UP001221642"/>
    </source>
</evidence>
<keyword evidence="1" id="KW-0812">Transmembrane</keyword>
<gene>
    <name evidence="2" type="ORF">P0D81_16535</name>
</gene>
<reference evidence="2 3" key="1">
    <citation type="submission" date="2023-02" db="EMBL/GenBank/DDBJ databases">
        <title>Results of the 2020 Genomic Proficiency Test for the network of European Union Reference Laboratory for Antimicrobial Resistance assessing whole genome sequencing capacities.</title>
        <authorList>
            <person name="Hoffmann M."/>
            <person name="Luo Y."/>
            <person name="Sorensen L.H."/>
            <person name="Pedersen S.K."/>
            <person name="Hendriksen R.S."/>
        </authorList>
    </citation>
    <scope>NUCLEOTIDE SEQUENCE [LARGE SCALE GENOMIC DNA]</scope>
    <source>
        <strain evidence="2 3">GENOMIC22-006</strain>
        <plasmid evidence="2 3">pCFSAN126951_02</plasmid>
    </source>
</reference>
<keyword evidence="1" id="KW-0472">Membrane</keyword>
<dbReference type="EMBL" id="CP119161">
    <property type="protein sequence ID" value="WEH24196.1"/>
    <property type="molecule type" value="Genomic_DNA"/>
</dbReference>
<dbReference type="AlphaFoldDB" id="A0ABD7XIX4"/>